<dbReference type="Gene3D" id="2.160.20.10">
    <property type="entry name" value="Single-stranded right-handed beta-helix, Pectin lyase-like"/>
    <property type="match status" value="2"/>
</dbReference>
<dbReference type="EMBL" id="JBBMER010000003">
    <property type="protein sequence ID" value="MEQ2379354.1"/>
    <property type="molecule type" value="Genomic_DNA"/>
</dbReference>
<evidence type="ECO:0000256" key="7">
    <source>
        <dbReference type="SAM" id="Phobius"/>
    </source>
</evidence>
<dbReference type="InterPro" id="IPR036116">
    <property type="entry name" value="FN3_sf"/>
</dbReference>
<evidence type="ECO:0000259" key="8">
    <source>
        <dbReference type="PROSITE" id="PS50853"/>
    </source>
</evidence>
<organism evidence="9 10">
    <name type="scientific">[Lactobacillus] rogosae</name>
    <dbReference type="NCBI Taxonomy" id="706562"/>
    <lineage>
        <taxon>Bacteria</taxon>
        <taxon>Bacillati</taxon>
        <taxon>Bacillota</taxon>
        <taxon>Clostridia</taxon>
        <taxon>Lachnospirales</taxon>
        <taxon>Lachnospiraceae</taxon>
        <taxon>Lachnospira</taxon>
    </lineage>
</organism>
<keyword evidence="7" id="KW-1133">Transmembrane helix</keyword>
<comment type="subcellular location">
    <subcellularLocation>
        <location evidence="5">Secreted</location>
    </subcellularLocation>
</comment>
<evidence type="ECO:0000313" key="10">
    <source>
        <dbReference type="Proteomes" id="UP001442364"/>
    </source>
</evidence>
<comment type="similarity">
    <text evidence="5">Belongs to the polysaccharide lyase 1 family.</text>
</comment>
<keyword evidence="7" id="KW-0812">Transmembrane</keyword>
<protein>
    <submittedName>
        <fullName evidence="9">Pectinesterase family protein</fullName>
    </submittedName>
</protein>
<evidence type="ECO:0000256" key="6">
    <source>
        <dbReference type="SAM" id="MobiDB-lite"/>
    </source>
</evidence>
<comment type="caution">
    <text evidence="9">The sequence shown here is derived from an EMBL/GenBank/DDBJ whole genome shotgun (WGS) entry which is preliminary data.</text>
</comment>
<evidence type="ECO:0000256" key="5">
    <source>
        <dbReference type="RuleBase" id="RU361173"/>
    </source>
</evidence>
<dbReference type="PROSITE" id="PS50853">
    <property type="entry name" value="FN3"/>
    <property type="match status" value="1"/>
</dbReference>
<reference evidence="9 10" key="1">
    <citation type="submission" date="2024-03" db="EMBL/GenBank/DDBJ databases">
        <title>Human intestinal bacterial collection.</title>
        <authorList>
            <person name="Pauvert C."/>
            <person name="Hitch T.C.A."/>
            <person name="Clavel T."/>
        </authorList>
    </citation>
    <scope>NUCLEOTIDE SEQUENCE [LARGE SCALE GENOMIC DNA]</scope>
    <source>
        <strain evidence="9 10">CLA-AA-H255</strain>
    </source>
</reference>
<dbReference type="InterPro" id="IPR012334">
    <property type="entry name" value="Pectin_lyas_fold"/>
</dbReference>
<evidence type="ECO:0000256" key="2">
    <source>
        <dbReference type="ARBA" id="ARBA00022801"/>
    </source>
</evidence>
<dbReference type="InterPro" id="IPR003961">
    <property type="entry name" value="FN3_dom"/>
</dbReference>
<keyword evidence="7" id="KW-0472">Membrane</keyword>
<dbReference type="SUPFAM" id="SSF51126">
    <property type="entry name" value="Pectin lyase-like"/>
    <property type="match status" value="2"/>
</dbReference>
<dbReference type="PANTHER" id="PTHR31321:SF57">
    <property type="entry name" value="PECTINESTERASE 53-RELATED"/>
    <property type="match status" value="1"/>
</dbReference>
<feature type="compositionally biased region" description="Polar residues" evidence="6">
    <location>
        <begin position="2356"/>
        <end position="2365"/>
    </location>
</feature>
<evidence type="ECO:0000256" key="4">
    <source>
        <dbReference type="ARBA" id="ARBA00023239"/>
    </source>
</evidence>
<dbReference type="InterPro" id="IPR000070">
    <property type="entry name" value="Pectinesterase_cat"/>
</dbReference>
<dbReference type="SUPFAM" id="SSF49265">
    <property type="entry name" value="Fibronectin type III"/>
    <property type="match status" value="1"/>
</dbReference>
<dbReference type="PANTHER" id="PTHR31321">
    <property type="entry name" value="ACYL-COA THIOESTER HYDROLASE YBHC-RELATED"/>
    <property type="match status" value="1"/>
</dbReference>
<dbReference type="InterPro" id="IPR002022">
    <property type="entry name" value="Pec_lyase"/>
</dbReference>
<proteinExistence type="inferred from homology"/>
<keyword evidence="2" id="KW-0378">Hydrolase</keyword>
<feature type="region of interest" description="Disordered" evidence="6">
    <location>
        <begin position="2135"/>
        <end position="2184"/>
    </location>
</feature>
<dbReference type="RefSeq" id="WP_349153430.1">
    <property type="nucleotide sequence ID" value="NZ_JBBMER010000003.1"/>
</dbReference>
<keyword evidence="10" id="KW-1185">Reference proteome</keyword>
<keyword evidence="5" id="KW-0119">Carbohydrate metabolism</keyword>
<dbReference type="SMART" id="SM00656">
    <property type="entry name" value="Amb_all"/>
    <property type="match status" value="1"/>
</dbReference>
<feature type="compositionally biased region" description="Basic and acidic residues" evidence="6">
    <location>
        <begin position="2144"/>
        <end position="2171"/>
    </location>
</feature>
<feature type="transmembrane region" description="Helical" evidence="7">
    <location>
        <begin position="2393"/>
        <end position="2411"/>
    </location>
</feature>
<feature type="domain" description="Fibronectin type-III" evidence="8">
    <location>
        <begin position="1069"/>
        <end position="1162"/>
    </location>
</feature>
<evidence type="ECO:0000256" key="1">
    <source>
        <dbReference type="ARBA" id="ARBA00008891"/>
    </source>
</evidence>
<accession>A0ABV1BWV8</accession>
<dbReference type="InterPro" id="IPR011050">
    <property type="entry name" value="Pectin_lyase_fold/virulence"/>
</dbReference>
<dbReference type="Pfam" id="PF00544">
    <property type="entry name" value="Pectate_lyase_4"/>
    <property type="match status" value="2"/>
</dbReference>
<keyword evidence="5" id="KW-0624">Polysaccharide degradation</keyword>
<sequence length="2417" mass="264264">MKSRRRREWFRRSSAMFMALALIISGLSLPEGLFSITAKAAEKASAEWTVSSKMYADGDNDNSVTELNGKSGKLVNSNNDELLINANSGKMANRSLKAVSTNKDFQVNAGTVMTFPVINNAKSCTVTLQASSGITVDDIECTGMNDVKVTSGGSKSYVITGMVDKNATTVSVKLKAQKYLYMIKVDSSTSYATTSASFADGGDTKAEWGYSETVLSSKGSNTIIQSDTGTYTNGDKDVLYVDASSGKFYPTTGDRIQVNTGTKIVIPAAGDKAVIKLTVNKNVGTDKDSILGNTLNITGSDKVLRKMECISCVENSDKNYVDVEFECYLTGDEGELTLDVKTNTYIRNLSIECVELNKKVINGTITSKSDIPSDMQVVATNNTTGLTYTSDITVAENGKSGTYSIEVPAEDEVMEYEISLSNPAYQIKSGIYKHSVSTETAARITADLTVISLDTCTVTGKINGITEGYYTEGLELVFTTTEETDYVPEVTIDTDTWKYTAKFEKGVSYSVAVKGANDYEVTSVSDGIKYSEDAELDITVGLKPTYAVTVSLPEEPDLTGKNVKYIYMNNDDGYEYVFTDKDAIKLREGSYTLTLGGDFLALPYKVKSGNTVTVKGAEASHKLIFEQVTSWSFVKSDDGDYYDDNIMGTTGYYNGLAIDATKGKLVPNGPSPNSAQFTTGAKITIPVSGKCTISVKSYAPASTYALYTIAGEPASKDDVTTVYNYEDESEGTVEIVSTGSAYIVSISIVYAAKDVEYNEQPAMPKTYDYGTASNLVVQPTGQKLVLTQTGGTLNTTTNTDKSTNINNTVSFFGFDETTDANKLTADITITECGSSNTNGIFFGAFNKNYIDTVGIRNSNALKMVYSKKPSDLAGASSKVDTTIPAGTVVTFTVEKTDDALVITATPKGGETKTATYSYSASDNLLFNADKKNTAVSYGFVLAGVKATIQNMKYIAQDGTVLYDQNKCYNAVGTAPVVKEVTAKAAYTRDYITVSWTDEVPAEGDGLYVLEVSRDNGKSWEKVASDITEPTYKYSIKDAGDYKFRVAGKLGINGEINDYVESDAITVIAALDSPKASIASSADTVDLVWDAVDKADQYEVYRYSYDETAENASKIATVTECAYKDKDVTAEMPYYYYIIAYSHVNGKVDNYSNPSDTLWTVPTAGHTGKYVYEDDAVKYTITKKSYDTVYNGKITIEGVVEENVTATLYVNGSEAAKTDVKEKESFAFKDIAIEEGRNDVELIFTDKKGNKTRETFNYVYLTNYNKVVDSAYTGTDGEEVNGIPTYKTVQAAVDSVASDNTRRVIILVKEGDYEEHLVVKSPYITLIGEDSEKTRIYYDVKELAGGDMSLRCAVRIDKTATGFSAENLTIENTYNYLGDGTKSNESADALRNDANETSYINLRILGYQDTLCANGGTQYYYKCYIAGNVDFIYGNEPMALFNDCKLVFRYNANKNSGYVSAPKASASATYGLTFFNCQVLSEEGCSGSKYYLARPWGADAYITWINCYMGKILKPNASNPYTDMSGNLAANARFFEYGSYGPAFAINNNRRQISATKANEMTSTSYLGWDPYTSVDTIGTKYTGTVKTDSTDRYVEKEYVSDTYSQTEGDDTGLAQYAQEGYAQSANVTGGGLLKETSDNYYTAGTAEEFLNAIQSVKKSGKASVIELTADIALGDKEVNNFDSYSSFITAHKLEPLTHPTLLKTGVSMLKLADMSNLTIYSKNGAKITHTCIDITGSNNIIIRNIEFDEIWEWDDYTEGAYDRNDWDYMTIEKGSSDIWVDHCTFYKSYDGVIDVKTPVNDSNITISWCEFLPASEDNVFFDEMMNAMKANPDNYPYYKHLLEEGMTDQQIYNYAYGQKKTHLLGQSDDDSSAKNIKLTLANNYYKNSMDRMPRLRYGTAHVYNCIMDAQDLREMRLDIEKTNPELAKKIVSNGASSNCGAHMLLENCYMSGITNALISGNGSSPAGYINAFNTIYMLDGVQQELKVALNTDKEGEVALVQDKDEFKKDLPYTGYTLYAALELDTKVKPYTGAGKLTLTTLQWEKTSYNEAKQEHTEHVWNDGEVQKEATCTEEGSKLYTCIVCGDTKTEVIPAAGHNYSTEWTIDKEATTTEEGSKSHHCTVCGDKADITVIPKLENTQPGDNDNKPGDNDNKPGDNDNKPGDNDNKPGDNNKPGSDNSDVKTDIKVSVLVDERVPETGLVDSTEDIIKAILTEDEAKQAEDGVKVDIALTVKDKSSNLTEDEKKLINSNIKDNQAAGCILDIQLQKIIGSQKSDVYELNSAINIKVKLNSDLINKDSSKTRKYSVIRIHNGVSDILSATFDEATGELTFATDRFSTYIVVYEDVANSNTEDKSNVSGNGSAADNNDVAEDSAATADDSAATADTLSVTRTIILLAVLMISAGVICLTLYRRKENA</sequence>
<evidence type="ECO:0000313" key="9">
    <source>
        <dbReference type="EMBL" id="MEQ2379354.1"/>
    </source>
</evidence>
<keyword evidence="5" id="KW-0964">Secreted</keyword>
<dbReference type="Gene3D" id="2.60.40.10">
    <property type="entry name" value="Immunoglobulins"/>
    <property type="match status" value="2"/>
</dbReference>
<keyword evidence="3" id="KW-0063">Aspartyl esterase</keyword>
<comment type="similarity">
    <text evidence="1">Belongs to the pectinesterase family.</text>
</comment>
<dbReference type="Pfam" id="PF01095">
    <property type="entry name" value="Pectinesterase"/>
    <property type="match status" value="1"/>
</dbReference>
<keyword evidence="4 5" id="KW-0456">Lyase</keyword>
<evidence type="ECO:0000256" key="3">
    <source>
        <dbReference type="ARBA" id="ARBA00023085"/>
    </source>
</evidence>
<gene>
    <name evidence="9" type="ORF">WMO14_05605</name>
</gene>
<dbReference type="InterPro" id="IPR013783">
    <property type="entry name" value="Ig-like_fold"/>
</dbReference>
<dbReference type="Proteomes" id="UP001442364">
    <property type="component" value="Unassembled WGS sequence"/>
</dbReference>
<feature type="region of interest" description="Disordered" evidence="6">
    <location>
        <begin position="2350"/>
        <end position="2374"/>
    </location>
</feature>
<name>A0ABV1BWV8_9FIRM</name>